<dbReference type="Pfam" id="PF12836">
    <property type="entry name" value="HHH_3"/>
    <property type="match status" value="1"/>
</dbReference>
<evidence type="ECO:0000313" key="2">
    <source>
        <dbReference type="Proteomes" id="UP000193136"/>
    </source>
</evidence>
<sequence length="187" mass="20852">MLPTRKSKRDGALLLGLLLLVLTAASFYRGPLLHRGTPSFVFDHNKLLISLGKGFHSPGVHQFSDASDALSVILMTDSPENRSRLARALRSMPIRSGECLEFTGNQAQKQVLVRHWMPAAQRVVLRIPLHPDRMTESDWCFLSGVGPGLARRIIQNRQKYGDFRNFNGLQRVPGIGPAVLRKNSALF</sequence>
<dbReference type="EMBL" id="NAAD01000002">
    <property type="protein sequence ID" value="ORJ63037.1"/>
    <property type="molecule type" value="Genomic_DNA"/>
</dbReference>
<dbReference type="Proteomes" id="UP000193136">
    <property type="component" value="Unassembled WGS sequence"/>
</dbReference>
<gene>
    <name evidence="1" type="ORF">B5V00_03030</name>
</gene>
<organism evidence="1 2">
    <name type="scientific">Geothermobacter hydrogeniphilus</name>
    <dbReference type="NCBI Taxonomy" id="1969733"/>
    <lineage>
        <taxon>Bacteria</taxon>
        <taxon>Pseudomonadati</taxon>
        <taxon>Thermodesulfobacteriota</taxon>
        <taxon>Desulfuromonadia</taxon>
        <taxon>Desulfuromonadales</taxon>
        <taxon>Geothermobacteraceae</taxon>
        <taxon>Geothermobacter</taxon>
    </lineage>
</organism>
<dbReference type="AlphaFoldDB" id="A0A1X0YD36"/>
<keyword evidence="2" id="KW-1185">Reference proteome</keyword>
<evidence type="ECO:0008006" key="3">
    <source>
        <dbReference type="Google" id="ProtNLM"/>
    </source>
</evidence>
<dbReference type="STRING" id="1969733.B5V00_03030"/>
<dbReference type="InterPro" id="IPR010994">
    <property type="entry name" value="RuvA_2-like"/>
</dbReference>
<proteinExistence type="predicted"/>
<name>A0A1X0YD36_9BACT</name>
<dbReference type="Gene3D" id="1.10.150.280">
    <property type="entry name" value="AF1531-like domain"/>
    <property type="match status" value="1"/>
</dbReference>
<comment type="caution">
    <text evidence="1">The sequence shown here is derived from an EMBL/GenBank/DDBJ whole genome shotgun (WGS) entry which is preliminary data.</text>
</comment>
<accession>A0A1X0YD36</accession>
<evidence type="ECO:0000313" key="1">
    <source>
        <dbReference type="EMBL" id="ORJ63037.1"/>
    </source>
</evidence>
<protein>
    <recommendedName>
        <fullName evidence="3">Competence protein ComEA</fullName>
    </recommendedName>
</protein>
<reference evidence="1 2" key="1">
    <citation type="submission" date="2017-03" db="EMBL/GenBank/DDBJ databases">
        <title>Genome sequence of Geothermobacter sp. EPR-M, Deep-Sea Iron Reducer.</title>
        <authorList>
            <person name="Tully B."/>
            <person name="Savalia P."/>
            <person name="Abuyen K."/>
            <person name="Baughan C."/>
            <person name="Romero E."/>
            <person name="Ronkowski C."/>
            <person name="Torres B."/>
            <person name="Tremblay J."/>
            <person name="Trujillo A."/>
            <person name="Tyler M."/>
            <person name="Perez-Rodriguez I."/>
            <person name="Amend J."/>
        </authorList>
    </citation>
    <scope>NUCLEOTIDE SEQUENCE [LARGE SCALE GENOMIC DNA]</scope>
    <source>
        <strain evidence="1 2">EPR-M</strain>
    </source>
</reference>
<dbReference type="OrthoDB" id="5296317at2"/>
<dbReference type="SUPFAM" id="SSF47781">
    <property type="entry name" value="RuvA domain 2-like"/>
    <property type="match status" value="1"/>
</dbReference>